<evidence type="ECO:0000313" key="4">
    <source>
        <dbReference type="EMBL" id="KIK80232.1"/>
    </source>
</evidence>
<evidence type="ECO:0000259" key="2">
    <source>
        <dbReference type="Pfam" id="PF14214"/>
    </source>
</evidence>
<feature type="domain" description="Helitron helicase-like" evidence="2">
    <location>
        <begin position="576"/>
        <end position="784"/>
    </location>
</feature>
<accession>A0A0D0CBL2</accession>
<dbReference type="AlphaFoldDB" id="A0A0D0CBL2"/>
<dbReference type="EMBL" id="KN826068">
    <property type="protein sequence ID" value="KIK80232.1"/>
    <property type="molecule type" value="Genomic_DNA"/>
</dbReference>
<protein>
    <recommendedName>
        <fullName evidence="6">Helitron helicase-like domain-containing protein</fullName>
    </recommendedName>
</protein>
<dbReference type="STRING" id="930991.A0A0D0CBL2"/>
<sequence length="1051" mass="118373">MGDIESHVSYAVLRHEFAFEGFVTAVPDCRSIFPIGPLLPVLPLTVGELVGELDLFTREQFFTLAALHTIPFVRRARLSWLRDSLRTHQCTHACMSGYYVFQSLPRPRRQEPRPSNDPPANHLVEQIATRERANEATVRSQNRDDATCDRVRRANTALQQSIRSCEQNPSSSPFPEMKTFAEKRDIIEEWQREMGSAGPLKGGCASCTHSVPSASLRSVFPTPKMLTLLTNPTLPAHTLPESYDLVIYRDAILYPKGMESTTSLAPVSLCMHCCSALLAKKLHQPKNSLANFQYYGCERLDVPTLQAFDSASPFELTLILRARASTVTFYYNSHGSCAGYAPEETHQRYNRGNVAILPQEPGHLHKVLPPCHDEIRDTICVLFTGGRVKPTAEVLKKFRPVLMSKSRVETMIKILLANNEWYMGGDTVYSEETMADLFGPEFDGMDEGVLHHIEINHLSDSDSGRQPDINSSAETFDGHSSEFMRDFVMDNVAYTFGDQSSKSHESMKAHALAFALDRKHFLTSRAGAQYLSDSDEGLMSYLFPHLDPWGIGGFNHPARSRGQTLSFEQQVKNLLLQDDSAFERDPYFAFICWNIIQKRQVSINSTFGVRASTQRTLASELYNVSSVLTDLANKWSVNPWAKPSTRQEKRTVKVLRQLNVTAKSLRGSAGYKLCRRNEIRSLMRKFKTPALFITINPHDLTSTGLATVAGIEEDHWCIMTPHERASFVSFHLAAAATAFDEQIQAFLCIVVRYGRGSGLFGTCTAYYGTVKAQGRGTLHCHMLLWLNGNPGPQKLCERMTTDEVFKCNMFAWMENIISCELPDQSEPFYERGPADAAKPQRPAGEADPRLDIQPQSAHFNEDDFERAFREFVKRLTVECNWHVHNDTCYKHLKNGEARGEHNCRMHIDGAVRSLTELDEETLSINLRCLHPRINNFNDVILFLLQCNMDIKYIGSGSAAKALVYYVTEYITKSDLKVHVGLNAIQVALQKHQEKFVGDDTSTQEFKDRSLMTKCVNSLMGKQEISHQQVMSYLVGGGDFCSEVLKANEVTE</sequence>
<name>A0A0D0CBL2_9AGAM</name>
<evidence type="ECO:0000259" key="3">
    <source>
        <dbReference type="Pfam" id="PF20209"/>
    </source>
</evidence>
<dbReference type="InterPro" id="IPR025476">
    <property type="entry name" value="Helitron_helicase-like"/>
</dbReference>
<evidence type="ECO:0000256" key="1">
    <source>
        <dbReference type="SAM" id="MobiDB-lite"/>
    </source>
</evidence>
<dbReference type="Pfam" id="PF20209">
    <property type="entry name" value="DUF6570"/>
    <property type="match status" value="1"/>
</dbReference>
<dbReference type="Pfam" id="PF14214">
    <property type="entry name" value="Helitron_like_N"/>
    <property type="match status" value="1"/>
</dbReference>
<dbReference type="InParanoid" id="A0A0D0CBL2"/>
<keyword evidence="5" id="KW-1185">Reference proteome</keyword>
<gene>
    <name evidence="4" type="ORF">PAXRUDRAFT_766480</name>
</gene>
<dbReference type="OrthoDB" id="432234at2759"/>
<organism evidence="4 5">
    <name type="scientific">Paxillus rubicundulus Ve08.2h10</name>
    <dbReference type="NCBI Taxonomy" id="930991"/>
    <lineage>
        <taxon>Eukaryota</taxon>
        <taxon>Fungi</taxon>
        <taxon>Dikarya</taxon>
        <taxon>Basidiomycota</taxon>
        <taxon>Agaricomycotina</taxon>
        <taxon>Agaricomycetes</taxon>
        <taxon>Agaricomycetidae</taxon>
        <taxon>Boletales</taxon>
        <taxon>Paxilineae</taxon>
        <taxon>Paxillaceae</taxon>
        <taxon>Paxillus</taxon>
    </lineage>
</organism>
<feature type="region of interest" description="Disordered" evidence="1">
    <location>
        <begin position="830"/>
        <end position="851"/>
    </location>
</feature>
<dbReference type="InterPro" id="IPR046700">
    <property type="entry name" value="DUF6570"/>
</dbReference>
<reference evidence="4 5" key="1">
    <citation type="submission" date="2014-04" db="EMBL/GenBank/DDBJ databases">
        <authorList>
            <consortium name="DOE Joint Genome Institute"/>
            <person name="Kuo A."/>
            <person name="Kohler A."/>
            <person name="Jargeat P."/>
            <person name="Nagy L.G."/>
            <person name="Floudas D."/>
            <person name="Copeland A."/>
            <person name="Barry K.W."/>
            <person name="Cichocki N."/>
            <person name="Veneault-Fourrey C."/>
            <person name="LaButti K."/>
            <person name="Lindquist E.A."/>
            <person name="Lipzen A."/>
            <person name="Lundell T."/>
            <person name="Morin E."/>
            <person name="Murat C."/>
            <person name="Sun H."/>
            <person name="Tunlid A."/>
            <person name="Henrissat B."/>
            <person name="Grigoriev I.V."/>
            <person name="Hibbett D.S."/>
            <person name="Martin F."/>
            <person name="Nordberg H.P."/>
            <person name="Cantor M.N."/>
            <person name="Hua S.X."/>
        </authorList>
    </citation>
    <scope>NUCLEOTIDE SEQUENCE [LARGE SCALE GENOMIC DNA]</scope>
    <source>
        <strain evidence="4 5">Ve08.2h10</strain>
    </source>
</reference>
<evidence type="ECO:0008006" key="6">
    <source>
        <dbReference type="Google" id="ProtNLM"/>
    </source>
</evidence>
<feature type="domain" description="DUF6570" evidence="3">
    <location>
        <begin position="283"/>
        <end position="434"/>
    </location>
</feature>
<proteinExistence type="predicted"/>
<evidence type="ECO:0000313" key="5">
    <source>
        <dbReference type="Proteomes" id="UP000054538"/>
    </source>
</evidence>
<dbReference type="HOGENOM" id="CLU_010736_0_0_1"/>
<reference evidence="5" key="2">
    <citation type="submission" date="2015-01" db="EMBL/GenBank/DDBJ databases">
        <title>Evolutionary Origins and Diversification of the Mycorrhizal Mutualists.</title>
        <authorList>
            <consortium name="DOE Joint Genome Institute"/>
            <consortium name="Mycorrhizal Genomics Consortium"/>
            <person name="Kohler A."/>
            <person name="Kuo A."/>
            <person name="Nagy L.G."/>
            <person name="Floudas D."/>
            <person name="Copeland A."/>
            <person name="Barry K.W."/>
            <person name="Cichocki N."/>
            <person name="Veneault-Fourrey C."/>
            <person name="LaButti K."/>
            <person name="Lindquist E.A."/>
            <person name="Lipzen A."/>
            <person name="Lundell T."/>
            <person name="Morin E."/>
            <person name="Murat C."/>
            <person name="Riley R."/>
            <person name="Ohm R."/>
            <person name="Sun H."/>
            <person name="Tunlid A."/>
            <person name="Henrissat B."/>
            <person name="Grigoriev I.V."/>
            <person name="Hibbett D.S."/>
            <person name="Martin F."/>
        </authorList>
    </citation>
    <scope>NUCLEOTIDE SEQUENCE [LARGE SCALE GENOMIC DNA]</scope>
    <source>
        <strain evidence="5">Ve08.2h10</strain>
    </source>
</reference>
<dbReference type="Proteomes" id="UP000054538">
    <property type="component" value="Unassembled WGS sequence"/>
</dbReference>